<dbReference type="RefSeq" id="WP_209286135.1">
    <property type="nucleotide sequence ID" value="NZ_JACVEW010000002.1"/>
</dbReference>
<dbReference type="Pfam" id="PF13487">
    <property type="entry name" value="HD_5"/>
    <property type="match status" value="1"/>
</dbReference>
<dbReference type="Gene3D" id="3.40.50.2300">
    <property type="match status" value="1"/>
</dbReference>
<dbReference type="InterPro" id="IPR003607">
    <property type="entry name" value="HD/PDEase_dom"/>
</dbReference>
<reference evidence="4 5" key="1">
    <citation type="submission" date="2020-09" db="EMBL/GenBank/DDBJ databases">
        <authorList>
            <person name="Tanuku N.R.S."/>
        </authorList>
    </citation>
    <scope>NUCLEOTIDE SEQUENCE [LARGE SCALE GENOMIC DNA]</scope>
    <source>
        <strain evidence="4 5">AK62</strain>
    </source>
</reference>
<dbReference type="PROSITE" id="PS50110">
    <property type="entry name" value="RESPONSE_REGULATORY"/>
    <property type="match status" value="1"/>
</dbReference>
<evidence type="ECO:0000313" key="4">
    <source>
        <dbReference type="EMBL" id="MBP0047521.1"/>
    </source>
</evidence>
<feature type="modified residue" description="4-aspartylphosphate" evidence="1">
    <location>
        <position position="58"/>
    </location>
</feature>
<dbReference type="SUPFAM" id="SSF109604">
    <property type="entry name" value="HD-domain/PDEase-like"/>
    <property type="match status" value="1"/>
</dbReference>
<dbReference type="InterPro" id="IPR052020">
    <property type="entry name" value="Cyclic_di-GMP/3'3'-cGAMP_PDE"/>
</dbReference>
<dbReference type="Pfam" id="PF00072">
    <property type="entry name" value="Response_reg"/>
    <property type="match status" value="1"/>
</dbReference>
<dbReference type="SUPFAM" id="SSF52172">
    <property type="entry name" value="CheY-like"/>
    <property type="match status" value="1"/>
</dbReference>
<dbReference type="CDD" id="cd19920">
    <property type="entry name" value="REC_PA4781-like"/>
    <property type="match status" value="1"/>
</dbReference>
<protein>
    <submittedName>
        <fullName evidence="4">Two-component system response regulator</fullName>
    </submittedName>
</protein>
<dbReference type="PANTHER" id="PTHR45228:SF5">
    <property type="entry name" value="CYCLIC DI-GMP PHOSPHODIESTERASE VC_1348-RELATED"/>
    <property type="match status" value="1"/>
</dbReference>
<sequence>MAEENTSATILIVDDTPENIDILNDILRPSYRVTVALNGMKAIAIAASSPPPDLILLDIMMPEMDGYEVIRRLKSNPATARIPVIFVTAKTDVSDEEKGLQLGAVDYISKPISPPIVKARIKTHLALYDQNRALESKVRARTAALRDSRLQIIRRLGRAAEFKDNETGQHVMRMSHYAHILAAARGMDEAWCSLILEAAPMHDIGKIGVPDQILLKPGKLTQEEWSIMKRHPEFGAEILGRHDSDLLRMARSIAQNHHEKWDGSGYPGGLKGQDIPIEGRIVAVADVFDALTTERPYKHAWPVDEALDYLRQEAGRHFDPDLIPLFMDSLPSILEVKARYAEHVPLDDVN</sequence>
<dbReference type="PANTHER" id="PTHR45228">
    <property type="entry name" value="CYCLIC DI-GMP PHOSPHODIESTERASE TM_0186-RELATED"/>
    <property type="match status" value="1"/>
</dbReference>
<dbReference type="SMART" id="SM00471">
    <property type="entry name" value="HDc"/>
    <property type="match status" value="1"/>
</dbReference>
<dbReference type="Proteomes" id="UP000810171">
    <property type="component" value="Unassembled WGS sequence"/>
</dbReference>
<dbReference type="InterPro" id="IPR011006">
    <property type="entry name" value="CheY-like_superfamily"/>
</dbReference>
<dbReference type="SMART" id="SM00448">
    <property type="entry name" value="REC"/>
    <property type="match status" value="1"/>
</dbReference>
<keyword evidence="5" id="KW-1185">Reference proteome</keyword>
<dbReference type="Gene3D" id="1.10.3210.10">
    <property type="entry name" value="Hypothetical protein af1432"/>
    <property type="match status" value="1"/>
</dbReference>
<dbReference type="InterPro" id="IPR001789">
    <property type="entry name" value="Sig_transdc_resp-reg_receiver"/>
</dbReference>
<evidence type="ECO:0000313" key="5">
    <source>
        <dbReference type="Proteomes" id="UP000810171"/>
    </source>
</evidence>
<comment type="caution">
    <text evidence="4">The sequence shown here is derived from an EMBL/GenBank/DDBJ whole genome shotgun (WGS) entry which is preliminary data.</text>
</comment>
<dbReference type="CDD" id="cd00077">
    <property type="entry name" value="HDc"/>
    <property type="match status" value="1"/>
</dbReference>
<gene>
    <name evidence="4" type="ORF">H9C73_02135</name>
</gene>
<dbReference type="EMBL" id="JACVEW010000002">
    <property type="protein sequence ID" value="MBP0047521.1"/>
    <property type="molecule type" value="Genomic_DNA"/>
</dbReference>
<evidence type="ECO:0000259" key="2">
    <source>
        <dbReference type="PROSITE" id="PS50110"/>
    </source>
</evidence>
<keyword evidence="1" id="KW-0597">Phosphoprotein</keyword>
<feature type="domain" description="HD-GYP" evidence="3">
    <location>
        <begin position="145"/>
        <end position="342"/>
    </location>
</feature>
<dbReference type="PROSITE" id="PS51832">
    <property type="entry name" value="HD_GYP"/>
    <property type="match status" value="1"/>
</dbReference>
<feature type="domain" description="Response regulatory" evidence="2">
    <location>
        <begin position="9"/>
        <end position="125"/>
    </location>
</feature>
<evidence type="ECO:0000256" key="1">
    <source>
        <dbReference type="PROSITE-ProRule" id="PRU00169"/>
    </source>
</evidence>
<name>A0ABS3Z7E0_9GAMM</name>
<organism evidence="4 5">
    <name type="scientific">Marinobacterium alkalitolerans</name>
    <dbReference type="NCBI Taxonomy" id="1542925"/>
    <lineage>
        <taxon>Bacteria</taxon>
        <taxon>Pseudomonadati</taxon>
        <taxon>Pseudomonadota</taxon>
        <taxon>Gammaproteobacteria</taxon>
        <taxon>Oceanospirillales</taxon>
        <taxon>Oceanospirillaceae</taxon>
        <taxon>Marinobacterium</taxon>
    </lineage>
</organism>
<proteinExistence type="predicted"/>
<dbReference type="InterPro" id="IPR037522">
    <property type="entry name" value="HD_GYP_dom"/>
</dbReference>
<evidence type="ECO:0000259" key="3">
    <source>
        <dbReference type="PROSITE" id="PS51832"/>
    </source>
</evidence>
<accession>A0ABS3Z7E0</accession>